<evidence type="ECO:0000259" key="8">
    <source>
        <dbReference type="PROSITE" id="PS50850"/>
    </source>
</evidence>
<evidence type="ECO:0000256" key="2">
    <source>
        <dbReference type="ARBA" id="ARBA00022448"/>
    </source>
</evidence>
<evidence type="ECO:0000256" key="7">
    <source>
        <dbReference type="SAM" id="Phobius"/>
    </source>
</evidence>
<keyword evidence="2" id="KW-0813">Transport</keyword>
<evidence type="ECO:0000313" key="10">
    <source>
        <dbReference type="Proteomes" id="UP001241758"/>
    </source>
</evidence>
<dbReference type="Pfam" id="PF05977">
    <property type="entry name" value="MFS_3"/>
    <property type="match status" value="1"/>
</dbReference>
<evidence type="ECO:0000313" key="9">
    <source>
        <dbReference type="EMBL" id="MDI6097448.1"/>
    </source>
</evidence>
<keyword evidence="6 7" id="KW-0472">Membrane</keyword>
<organism evidence="9 10">
    <name type="scientific">Actinoplanes sandaracinus</name>
    <dbReference type="NCBI Taxonomy" id="3045177"/>
    <lineage>
        <taxon>Bacteria</taxon>
        <taxon>Bacillati</taxon>
        <taxon>Actinomycetota</taxon>
        <taxon>Actinomycetes</taxon>
        <taxon>Micromonosporales</taxon>
        <taxon>Micromonosporaceae</taxon>
        <taxon>Actinoplanes</taxon>
    </lineage>
</organism>
<dbReference type="Gene3D" id="1.20.1250.20">
    <property type="entry name" value="MFS general substrate transporter like domains"/>
    <property type="match status" value="1"/>
</dbReference>
<keyword evidence="4 7" id="KW-0812">Transmembrane</keyword>
<name>A0ABT6WCM4_9ACTN</name>
<feature type="transmembrane region" description="Helical" evidence="7">
    <location>
        <begin position="75"/>
        <end position="94"/>
    </location>
</feature>
<dbReference type="SUPFAM" id="SSF103473">
    <property type="entry name" value="MFS general substrate transporter"/>
    <property type="match status" value="1"/>
</dbReference>
<gene>
    <name evidence="9" type="ORF">QLQ12_02395</name>
</gene>
<dbReference type="RefSeq" id="WP_282756841.1">
    <property type="nucleotide sequence ID" value="NZ_JASCTH010000001.1"/>
</dbReference>
<dbReference type="PANTHER" id="PTHR23513">
    <property type="entry name" value="INTEGRAL MEMBRANE EFFLUX PROTEIN-RELATED"/>
    <property type="match status" value="1"/>
</dbReference>
<feature type="transmembrane region" description="Helical" evidence="7">
    <location>
        <begin position="309"/>
        <end position="333"/>
    </location>
</feature>
<feature type="transmembrane region" description="Helical" evidence="7">
    <location>
        <begin position="220"/>
        <end position="245"/>
    </location>
</feature>
<dbReference type="PROSITE" id="PS50850">
    <property type="entry name" value="MFS"/>
    <property type="match status" value="1"/>
</dbReference>
<evidence type="ECO:0000256" key="4">
    <source>
        <dbReference type="ARBA" id="ARBA00022692"/>
    </source>
</evidence>
<keyword evidence="10" id="KW-1185">Reference proteome</keyword>
<reference evidence="9 10" key="1">
    <citation type="submission" date="2023-05" db="EMBL/GenBank/DDBJ databases">
        <title>Actinoplanes sp. NEAU-A12 genome sequencing.</title>
        <authorList>
            <person name="Wang Z.-S."/>
        </authorList>
    </citation>
    <scope>NUCLEOTIDE SEQUENCE [LARGE SCALE GENOMIC DNA]</scope>
    <source>
        <strain evidence="9 10">NEAU-A12</strain>
    </source>
</reference>
<proteinExistence type="predicted"/>
<evidence type="ECO:0000256" key="3">
    <source>
        <dbReference type="ARBA" id="ARBA00022475"/>
    </source>
</evidence>
<sequence>MSSLWRNRDFTLLWSGQVVSSLGAQVSATATPLLVLATTGSPLDAGLVGAAGTCPHLVANLPAGPLVDRWNRRRILLASEIIGGLTLLTVPFAIWFDALTIAQLCAVVFLQGLCFVFFGLAEDAALPMVVPAEQLATAIAHNEARGRGAALAGAPLGGFLFGLDRAVPFLVDGLSYLAAAFALLLLRRDLQKPPPGPAEPLWRSAATGLRYVWGNHLIRASLVLIAVSNAVFQALTLVLVVLAGSRGATPSGIGVMFGLYGAGGLLGAVAAGRIHQRFTFRGVLVGINWVWAALLPLLALAGSPLQMGLIGALCAFVGPLWNVVIFTYAGVVVPNELLGRVMSAGATMTWGVMPLAALAAGLLLTWIGPIGAVWTLSAVMLAAAIAATVSPSIRSAPPRAEALVATSSKRAAR</sequence>
<comment type="caution">
    <text evidence="9">The sequence shown here is derived from an EMBL/GenBank/DDBJ whole genome shotgun (WGS) entry which is preliminary data.</text>
</comment>
<dbReference type="InterPro" id="IPR036259">
    <property type="entry name" value="MFS_trans_sf"/>
</dbReference>
<dbReference type="Proteomes" id="UP001241758">
    <property type="component" value="Unassembled WGS sequence"/>
</dbReference>
<feature type="transmembrane region" description="Helical" evidence="7">
    <location>
        <begin position="101"/>
        <end position="121"/>
    </location>
</feature>
<evidence type="ECO:0000256" key="1">
    <source>
        <dbReference type="ARBA" id="ARBA00004651"/>
    </source>
</evidence>
<dbReference type="InterPro" id="IPR010290">
    <property type="entry name" value="TM_effector"/>
</dbReference>
<evidence type="ECO:0000256" key="5">
    <source>
        <dbReference type="ARBA" id="ARBA00022989"/>
    </source>
</evidence>
<protein>
    <submittedName>
        <fullName evidence="9">MFS transporter</fullName>
    </submittedName>
</protein>
<dbReference type="PANTHER" id="PTHR23513:SF6">
    <property type="entry name" value="MAJOR FACILITATOR SUPERFAMILY ASSOCIATED DOMAIN-CONTAINING PROTEIN"/>
    <property type="match status" value="1"/>
</dbReference>
<feature type="transmembrane region" description="Helical" evidence="7">
    <location>
        <begin position="373"/>
        <end position="393"/>
    </location>
</feature>
<dbReference type="EMBL" id="JASCTH010000001">
    <property type="protein sequence ID" value="MDI6097448.1"/>
    <property type="molecule type" value="Genomic_DNA"/>
</dbReference>
<feature type="transmembrane region" description="Helical" evidence="7">
    <location>
        <begin position="251"/>
        <end position="271"/>
    </location>
</feature>
<keyword evidence="3" id="KW-1003">Cell membrane</keyword>
<accession>A0ABT6WCM4</accession>
<evidence type="ECO:0000256" key="6">
    <source>
        <dbReference type="ARBA" id="ARBA00023136"/>
    </source>
</evidence>
<feature type="transmembrane region" description="Helical" evidence="7">
    <location>
        <begin position="283"/>
        <end position="303"/>
    </location>
</feature>
<dbReference type="CDD" id="cd06173">
    <property type="entry name" value="MFS_MefA_like"/>
    <property type="match status" value="1"/>
</dbReference>
<feature type="transmembrane region" description="Helical" evidence="7">
    <location>
        <begin position="345"/>
        <end position="367"/>
    </location>
</feature>
<dbReference type="InterPro" id="IPR020846">
    <property type="entry name" value="MFS_dom"/>
</dbReference>
<comment type="subcellular location">
    <subcellularLocation>
        <location evidence="1">Cell membrane</location>
        <topology evidence="1">Multi-pass membrane protein</topology>
    </subcellularLocation>
</comment>
<feature type="domain" description="Major facilitator superfamily (MFS) profile" evidence="8">
    <location>
        <begin position="1"/>
        <end position="395"/>
    </location>
</feature>
<keyword evidence="5 7" id="KW-1133">Transmembrane helix</keyword>